<evidence type="ECO:0000313" key="1">
    <source>
        <dbReference type="EMBL" id="OLQ08152.1"/>
    </source>
</evidence>
<name>A0A1Q9EL44_SYMMI</name>
<reference evidence="1 2" key="1">
    <citation type="submission" date="2016-02" db="EMBL/GenBank/DDBJ databases">
        <title>Genome analysis of coral dinoflagellate symbionts highlights evolutionary adaptations to a symbiotic lifestyle.</title>
        <authorList>
            <person name="Aranda M."/>
            <person name="Li Y."/>
            <person name="Liew Y.J."/>
            <person name="Baumgarten S."/>
            <person name="Simakov O."/>
            <person name="Wilson M."/>
            <person name="Piel J."/>
            <person name="Ashoor H."/>
            <person name="Bougouffa S."/>
            <person name="Bajic V.B."/>
            <person name="Ryu T."/>
            <person name="Ravasi T."/>
            <person name="Bayer T."/>
            <person name="Micklem G."/>
            <person name="Kim H."/>
            <person name="Bhak J."/>
            <person name="Lajeunesse T.C."/>
            <person name="Voolstra C.R."/>
        </authorList>
    </citation>
    <scope>NUCLEOTIDE SEQUENCE [LARGE SCALE GENOMIC DNA]</scope>
    <source>
        <strain evidence="1 2">CCMP2467</strain>
    </source>
</reference>
<evidence type="ECO:0000313" key="2">
    <source>
        <dbReference type="Proteomes" id="UP000186817"/>
    </source>
</evidence>
<gene>
    <name evidence="1" type="ORF">AK812_SmicGene8340</name>
</gene>
<dbReference type="EMBL" id="LSRX01000123">
    <property type="protein sequence ID" value="OLQ08152.1"/>
    <property type="molecule type" value="Genomic_DNA"/>
</dbReference>
<keyword evidence="2" id="KW-1185">Reference proteome</keyword>
<dbReference type="AlphaFoldDB" id="A0A1Q9EL44"/>
<proteinExistence type="predicted"/>
<sequence>MERFVHRGRDARILDVDEFQVAKALLAGEAELLSQEVDGRHLFDLCLQFGHQSTAAALISHGVPGCSFPSFLGMRPPLAKRTCPRNEQSPKPPTAIAEPPAQPYLRTCLCRGWVTCESCSWGFPEEEGLWMEDWDAKLRDAKEAAEGAAATPVVKAVLEAFRSQAAPPGIVTEEAMAYLLDVAILIGDAKLATCCAAHCTRLPLRRWRHHDFAKTAVDGMFAATRMQIREKGILTAALAADVGLCHLVACYDGLQTGMERVRRGPEELGFVQRGLSFKAAVQDSGLDVHCFLGRGRALDLRSQGVKAQRNQAEELKSFAVQSRASAHFLVIQDRSRASIRGNHLAPPLRRF</sequence>
<dbReference type="Proteomes" id="UP000186817">
    <property type="component" value="Unassembled WGS sequence"/>
</dbReference>
<dbReference type="OrthoDB" id="414949at2759"/>
<organism evidence="1 2">
    <name type="scientific">Symbiodinium microadriaticum</name>
    <name type="common">Dinoflagellate</name>
    <name type="synonym">Zooxanthella microadriatica</name>
    <dbReference type="NCBI Taxonomy" id="2951"/>
    <lineage>
        <taxon>Eukaryota</taxon>
        <taxon>Sar</taxon>
        <taxon>Alveolata</taxon>
        <taxon>Dinophyceae</taxon>
        <taxon>Suessiales</taxon>
        <taxon>Symbiodiniaceae</taxon>
        <taxon>Symbiodinium</taxon>
    </lineage>
</organism>
<accession>A0A1Q9EL44</accession>
<protein>
    <submittedName>
        <fullName evidence="1">Uncharacterized protein</fullName>
    </submittedName>
</protein>
<comment type="caution">
    <text evidence="1">The sequence shown here is derived from an EMBL/GenBank/DDBJ whole genome shotgun (WGS) entry which is preliminary data.</text>
</comment>